<gene>
    <name evidence="2" type="ORF">DFR28_102651</name>
</gene>
<keyword evidence="1" id="KW-1133">Transmembrane helix</keyword>
<dbReference type="InParanoid" id="A0A395JKF4"/>
<comment type="caution">
    <text evidence="2">The sequence shown here is derived from an EMBL/GenBank/DDBJ whole genome shotgun (WGS) entry which is preliminary data.</text>
</comment>
<feature type="transmembrane region" description="Helical" evidence="1">
    <location>
        <begin position="7"/>
        <end position="28"/>
    </location>
</feature>
<evidence type="ECO:0000313" key="2">
    <source>
        <dbReference type="EMBL" id="RBP51232.1"/>
    </source>
</evidence>
<dbReference type="EMBL" id="QNRT01000002">
    <property type="protein sequence ID" value="RBP51232.1"/>
    <property type="molecule type" value="Genomic_DNA"/>
</dbReference>
<proteinExistence type="predicted"/>
<dbReference type="OrthoDB" id="9813804at2"/>
<protein>
    <submittedName>
        <fullName evidence="2">Multisubunit sodium/proton antiporter MrpG subunit</fullName>
    </submittedName>
</protein>
<accession>A0A395JKF4</accession>
<dbReference type="PANTHER" id="PTHR34703">
    <property type="entry name" value="ANTIPORTER SUBUNIT MNHG2-RELATED"/>
    <property type="match status" value="1"/>
</dbReference>
<dbReference type="InterPro" id="IPR005133">
    <property type="entry name" value="PhaG_MnhG_YufB"/>
</dbReference>
<name>A0A395JKF4_9GAMM</name>
<organism evidence="2 3">
    <name type="scientific">Arenicella xantha</name>
    <dbReference type="NCBI Taxonomy" id="644221"/>
    <lineage>
        <taxon>Bacteria</taxon>
        <taxon>Pseudomonadati</taxon>
        <taxon>Pseudomonadota</taxon>
        <taxon>Gammaproteobacteria</taxon>
        <taxon>Arenicellales</taxon>
        <taxon>Arenicellaceae</taxon>
        <taxon>Arenicella</taxon>
    </lineage>
</organism>
<keyword evidence="1" id="KW-0812">Transmembrane</keyword>
<dbReference type="AlphaFoldDB" id="A0A395JKF4"/>
<evidence type="ECO:0000256" key="1">
    <source>
        <dbReference type="SAM" id="Phobius"/>
    </source>
</evidence>
<sequence length="109" mass="11295">MELFLDIASWALLSVGGVFVFIGGIGVLRMPDLYTRIHAASLTDTMGAIMIIVGIMLQAGLSLAAVKLAATLLFLLLTSPTASNALASAALLAGQRANDAAKPNEEQPK</sequence>
<dbReference type="Pfam" id="PF03334">
    <property type="entry name" value="PhaG_MnhG_YufB"/>
    <property type="match status" value="1"/>
</dbReference>
<keyword evidence="3" id="KW-1185">Reference proteome</keyword>
<dbReference type="Proteomes" id="UP000253083">
    <property type="component" value="Unassembled WGS sequence"/>
</dbReference>
<keyword evidence="1" id="KW-0472">Membrane</keyword>
<reference evidence="2 3" key="1">
    <citation type="submission" date="2018-06" db="EMBL/GenBank/DDBJ databases">
        <title>Genomic Encyclopedia of Type Strains, Phase IV (KMG-IV): sequencing the most valuable type-strain genomes for metagenomic binning, comparative biology and taxonomic classification.</title>
        <authorList>
            <person name="Goeker M."/>
        </authorList>
    </citation>
    <scope>NUCLEOTIDE SEQUENCE [LARGE SCALE GENOMIC DNA]</scope>
    <source>
        <strain evidence="2 3">DSM 24032</strain>
    </source>
</reference>
<dbReference type="NCBIfam" id="TIGR01300">
    <property type="entry name" value="CPA3_mnhG_phaG"/>
    <property type="match status" value="1"/>
</dbReference>
<dbReference type="RefSeq" id="WP_113954015.1">
    <property type="nucleotide sequence ID" value="NZ_QNRT01000002.1"/>
</dbReference>
<dbReference type="GO" id="GO:0015385">
    <property type="term" value="F:sodium:proton antiporter activity"/>
    <property type="evidence" value="ECO:0007669"/>
    <property type="project" value="TreeGrafter"/>
</dbReference>
<feature type="transmembrane region" description="Helical" evidence="1">
    <location>
        <begin position="48"/>
        <end position="77"/>
    </location>
</feature>
<dbReference type="PANTHER" id="PTHR34703:SF1">
    <property type="entry name" value="ANTIPORTER SUBUNIT MNHG2-RELATED"/>
    <property type="match status" value="1"/>
</dbReference>
<evidence type="ECO:0000313" key="3">
    <source>
        <dbReference type="Proteomes" id="UP000253083"/>
    </source>
</evidence>